<dbReference type="AlphaFoldDB" id="A0A6P8AUM2"/>
<dbReference type="GeneID" id="41963931"/>
<keyword evidence="2" id="KW-1185">Reference proteome</keyword>
<name>A0A6P8AUM2_PYRGI</name>
<reference evidence="3" key="2">
    <citation type="submission" date="2019-10" db="EMBL/GenBank/DDBJ databases">
        <authorList>
            <consortium name="NCBI Genome Project"/>
        </authorList>
    </citation>
    <scope>NUCLEOTIDE SEQUENCE</scope>
    <source>
        <strain evidence="3">NI907</strain>
    </source>
</reference>
<organism evidence="2 3">
    <name type="scientific">Pyricularia grisea</name>
    <name type="common">Crabgrass-specific blast fungus</name>
    <name type="synonym">Magnaporthe grisea</name>
    <dbReference type="NCBI Taxonomy" id="148305"/>
    <lineage>
        <taxon>Eukaryota</taxon>
        <taxon>Fungi</taxon>
        <taxon>Dikarya</taxon>
        <taxon>Ascomycota</taxon>
        <taxon>Pezizomycotina</taxon>
        <taxon>Sordariomycetes</taxon>
        <taxon>Sordariomycetidae</taxon>
        <taxon>Magnaporthales</taxon>
        <taxon>Pyriculariaceae</taxon>
        <taxon>Pyricularia</taxon>
    </lineage>
</organism>
<dbReference type="RefSeq" id="XP_030978616.1">
    <property type="nucleotide sequence ID" value="XM_031129023.1"/>
</dbReference>
<protein>
    <submittedName>
        <fullName evidence="3">Uncharacterized protein</fullName>
    </submittedName>
</protein>
<evidence type="ECO:0000313" key="3">
    <source>
        <dbReference type="RefSeq" id="XP_030978616.1"/>
    </source>
</evidence>
<accession>A0A6P8AUM2</accession>
<evidence type="ECO:0000313" key="2">
    <source>
        <dbReference type="Proteomes" id="UP000515153"/>
    </source>
</evidence>
<evidence type="ECO:0000256" key="1">
    <source>
        <dbReference type="SAM" id="MobiDB-lite"/>
    </source>
</evidence>
<reference evidence="2 3" key="1">
    <citation type="journal article" date="2019" name="Mol. Biol. Evol.">
        <title>Blast fungal genomes show frequent chromosomal changes, gene gains and losses, and effector gene turnover.</title>
        <authorList>
            <person name="Gomez Luciano L.B."/>
            <person name="Jason Tsai I."/>
            <person name="Chuma I."/>
            <person name="Tosa Y."/>
            <person name="Chen Y.H."/>
            <person name="Li J.Y."/>
            <person name="Li M.Y."/>
            <person name="Jade Lu M.Y."/>
            <person name="Nakayashiki H."/>
            <person name="Li W.H."/>
        </authorList>
    </citation>
    <scope>NUCLEOTIDE SEQUENCE [LARGE SCALE GENOMIC DNA]</scope>
    <source>
        <strain evidence="2 3">NI907</strain>
    </source>
</reference>
<gene>
    <name evidence="3" type="ORF">PgNI_09033</name>
</gene>
<feature type="region of interest" description="Disordered" evidence="1">
    <location>
        <begin position="1"/>
        <end position="61"/>
    </location>
</feature>
<reference evidence="3" key="3">
    <citation type="submission" date="2025-08" db="UniProtKB">
        <authorList>
            <consortium name="RefSeq"/>
        </authorList>
    </citation>
    <scope>IDENTIFICATION</scope>
    <source>
        <strain evidence="3">NI907</strain>
    </source>
</reference>
<dbReference type="Proteomes" id="UP000515153">
    <property type="component" value="Chromosome V"/>
</dbReference>
<sequence>MSRALILGLYNPQTNEKGNQKLPSERSHVAQFTKVNKGGSCKEPGQDTRQGRKNKAVPFSE</sequence>
<proteinExistence type="predicted"/>
<dbReference type="KEGG" id="pgri:PgNI_09033"/>